<protein>
    <submittedName>
        <fullName evidence="2">Uncharacterized protein</fullName>
    </submittedName>
</protein>
<dbReference type="Proteomes" id="UP000054018">
    <property type="component" value="Unassembled WGS sequence"/>
</dbReference>
<dbReference type="AlphaFoldDB" id="A0A0C9Z710"/>
<feature type="region of interest" description="Disordered" evidence="1">
    <location>
        <begin position="1"/>
        <end position="101"/>
    </location>
</feature>
<evidence type="ECO:0000256" key="1">
    <source>
        <dbReference type="SAM" id="MobiDB-lite"/>
    </source>
</evidence>
<dbReference type="OrthoDB" id="432299at2759"/>
<evidence type="ECO:0000313" key="3">
    <source>
        <dbReference type="Proteomes" id="UP000054018"/>
    </source>
</evidence>
<dbReference type="HOGENOM" id="CLU_036219_0_0_1"/>
<keyword evidence="3" id="KW-1185">Reference proteome</keyword>
<name>A0A0C9Z710_9AGAM</name>
<organism evidence="2 3">
    <name type="scientific">Pisolithus microcarpus 441</name>
    <dbReference type="NCBI Taxonomy" id="765257"/>
    <lineage>
        <taxon>Eukaryota</taxon>
        <taxon>Fungi</taxon>
        <taxon>Dikarya</taxon>
        <taxon>Basidiomycota</taxon>
        <taxon>Agaricomycotina</taxon>
        <taxon>Agaricomycetes</taxon>
        <taxon>Agaricomycetidae</taxon>
        <taxon>Boletales</taxon>
        <taxon>Sclerodermatineae</taxon>
        <taxon>Pisolithaceae</taxon>
        <taxon>Pisolithus</taxon>
    </lineage>
</organism>
<gene>
    <name evidence="2" type="ORF">PISMIDRAFT_11986</name>
</gene>
<evidence type="ECO:0000313" key="2">
    <source>
        <dbReference type="EMBL" id="KIK21834.1"/>
    </source>
</evidence>
<accession>A0A0C9Z710</accession>
<proteinExistence type="predicted"/>
<dbReference type="EMBL" id="KN833746">
    <property type="protein sequence ID" value="KIK21834.1"/>
    <property type="molecule type" value="Genomic_DNA"/>
</dbReference>
<reference evidence="2 3" key="1">
    <citation type="submission" date="2014-04" db="EMBL/GenBank/DDBJ databases">
        <authorList>
            <consortium name="DOE Joint Genome Institute"/>
            <person name="Kuo A."/>
            <person name="Kohler A."/>
            <person name="Costa M.D."/>
            <person name="Nagy L.G."/>
            <person name="Floudas D."/>
            <person name="Copeland A."/>
            <person name="Barry K.W."/>
            <person name="Cichocki N."/>
            <person name="Veneault-Fourrey C."/>
            <person name="LaButti K."/>
            <person name="Lindquist E.A."/>
            <person name="Lipzen A."/>
            <person name="Lundell T."/>
            <person name="Morin E."/>
            <person name="Murat C."/>
            <person name="Sun H."/>
            <person name="Tunlid A."/>
            <person name="Henrissat B."/>
            <person name="Grigoriev I.V."/>
            <person name="Hibbett D.S."/>
            <person name="Martin F."/>
            <person name="Nordberg H.P."/>
            <person name="Cantor M.N."/>
            <person name="Hua S.X."/>
        </authorList>
    </citation>
    <scope>NUCLEOTIDE SEQUENCE [LARGE SCALE GENOMIC DNA]</scope>
    <source>
        <strain evidence="2 3">441</strain>
    </source>
</reference>
<sequence>MTGAASTKVPPPGPRHHPYRKRFPSDRHNHGVSPSKHYQRKSDDHDTPALLNRLSNSPASPPTATLLDRIGFQAEEGGTSIDGEYMPSFSSPSTSSVPGEVESRIDKPVAVESGEVERFLESVLNPRVLEPVGRPMPVAPETRVSEDVLPALAKRIGHERLSRSPPSRSVIQDVQQTQSHIPSIDGNVANDNLPNQHNEEPVVSPSATVFEQCRTHLAPVVLASVKARDSHAVIQLEQCATLLSDDRCATLLCHARDVREQLRSSSRVRAPNSPRRRTPEYWTSKSDCESTCGHLAWGREEPESVVHAETQMRRDSDVTLVETPNGIHSPTWKGVGTHQSRHPLLKVEDLSPVLTPAKVMETDIYMHSGLAEGHSGQESMAHSAPSLLRDQATVQQLHLPAVWSKHNGPDIPCINEAIAMVSEDLFSDTERWSVLHYVWT</sequence>
<dbReference type="STRING" id="765257.A0A0C9Z710"/>
<feature type="compositionally biased region" description="Low complexity" evidence="1">
    <location>
        <begin position="87"/>
        <end position="100"/>
    </location>
</feature>
<reference evidence="3" key="2">
    <citation type="submission" date="2015-01" db="EMBL/GenBank/DDBJ databases">
        <title>Evolutionary Origins and Diversification of the Mycorrhizal Mutualists.</title>
        <authorList>
            <consortium name="DOE Joint Genome Institute"/>
            <consortium name="Mycorrhizal Genomics Consortium"/>
            <person name="Kohler A."/>
            <person name="Kuo A."/>
            <person name="Nagy L.G."/>
            <person name="Floudas D."/>
            <person name="Copeland A."/>
            <person name="Barry K.W."/>
            <person name="Cichocki N."/>
            <person name="Veneault-Fourrey C."/>
            <person name="LaButti K."/>
            <person name="Lindquist E.A."/>
            <person name="Lipzen A."/>
            <person name="Lundell T."/>
            <person name="Morin E."/>
            <person name="Murat C."/>
            <person name="Riley R."/>
            <person name="Ohm R."/>
            <person name="Sun H."/>
            <person name="Tunlid A."/>
            <person name="Henrissat B."/>
            <person name="Grigoriev I.V."/>
            <person name="Hibbett D.S."/>
            <person name="Martin F."/>
        </authorList>
    </citation>
    <scope>NUCLEOTIDE SEQUENCE [LARGE SCALE GENOMIC DNA]</scope>
    <source>
        <strain evidence="3">441</strain>
    </source>
</reference>